<organism evidence="7 8">
    <name type="scientific">Knipowitschia caucasica</name>
    <name type="common">Caucasian dwarf goby</name>
    <name type="synonym">Pomatoschistus caucasicus</name>
    <dbReference type="NCBI Taxonomy" id="637954"/>
    <lineage>
        <taxon>Eukaryota</taxon>
        <taxon>Metazoa</taxon>
        <taxon>Chordata</taxon>
        <taxon>Craniata</taxon>
        <taxon>Vertebrata</taxon>
        <taxon>Euteleostomi</taxon>
        <taxon>Actinopterygii</taxon>
        <taxon>Neopterygii</taxon>
        <taxon>Teleostei</taxon>
        <taxon>Neoteleostei</taxon>
        <taxon>Acanthomorphata</taxon>
        <taxon>Gobiaria</taxon>
        <taxon>Gobiiformes</taxon>
        <taxon>Gobioidei</taxon>
        <taxon>Gobiidae</taxon>
        <taxon>Gobiinae</taxon>
        <taxon>Knipowitschia</taxon>
    </lineage>
</organism>
<feature type="domain" description="HAT C-terminal dimerisation" evidence="6">
    <location>
        <begin position="33"/>
        <end position="113"/>
    </location>
</feature>
<dbReference type="GO" id="GO:0046983">
    <property type="term" value="F:protein dimerization activity"/>
    <property type="evidence" value="ECO:0007669"/>
    <property type="project" value="InterPro"/>
</dbReference>
<dbReference type="Pfam" id="PF05699">
    <property type="entry name" value="Dimer_Tnp_hAT"/>
    <property type="match status" value="1"/>
</dbReference>
<dbReference type="InterPro" id="IPR052035">
    <property type="entry name" value="ZnF_BED_domain_contain"/>
</dbReference>
<keyword evidence="3" id="KW-0863">Zinc-finger</keyword>
<proteinExistence type="predicted"/>
<keyword evidence="2" id="KW-0479">Metal-binding</keyword>
<dbReference type="AlphaFoldDB" id="A0AAV2J5N9"/>
<gene>
    <name evidence="7" type="ORF">KC01_LOCUS3824</name>
</gene>
<evidence type="ECO:0000313" key="7">
    <source>
        <dbReference type="EMBL" id="CAL1571731.1"/>
    </source>
</evidence>
<evidence type="ECO:0000259" key="6">
    <source>
        <dbReference type="Pfam" id="PF05699"/>
    </source>
</evidence>
<evidence type="ECO:0000256" key="4">
    <source>
        <dbReference type="ARBA" id="ARBA00022833"/>
    </source>
</evidence>
<evidence type="ECO:0000256" key="3">
    <source>
        <dbReference type="ARBA" id="ARBA00022771"/>
    </source>
</evidence>
<protein>
    <recommendedName>
        <fullName evidence="6">HAT C-terminal dimerisation domain-containing protein</fullName>
    </recommendedName>
</protein>
<evidence type="ECO:0000313" key="8">
    <source>
        <dbReference type="Proteomes" id="UP001497482"/>
    </source>
</evidence>
<evidence type="ECO:0000256" key="5">
    <source>
        <dbReference type="ARBA" id="ARBA00023242"/>
    </source>
</evidence>
<comment type="subcellular location">
    <subcellularLocation>
        <location evidence="1">Nucleus</location>
    </subcellularLocation>
</comment>
<reference evidence="7 8" key="1">
    <citation type="submission" date="2024-04" db="EMBL/GenBank/DDBJ databases">
        <authorList>
            <person name="Waldvogel A.-M."/>
            <person name="Schoenle A."/>
        </authorList>
    </citation>
    <scope>NUCLEOTIDE SEQUENCE [LARGE SCALE GENOMIC DNA]</scope>
</reference>
<keyword evidence="8" id="KW-1185">Reference proteome</keyword>
<evidence type="ECO:0000256" key="1">
    <source>
        <dbReference type="ARBA" id="ARBA00004123"/>
    </source>
</evidence>
<keyword evidence="5" id="KW-0539">Nucleus</keyword>
<dbReference type="PANTHER" id="PTHR46481:SF10">
    <property type="entry name" value="ZINC FINGER BED DOMAIN-CONTAINING PROTEIN 39"/>
    <property type="match status" value="1"/>
</dbReference>
<evidence type="ECO:0000256" key="2">
    <source>
        <dbReference type="ARBA" id="ARBA00022723"/>
    </source>
</evidence>
<sequence>MRHGLDANNLTQNVPDISETITAAKSLVRHDEVSLYITQKHAMADDRDLLGWWKINSNVYPKQSKLAKSVLCIPASSSSSERVFSAAGRTISERRTAFKPSTVDAILFLHDAM</sequence>
<name>A0AAV2J5N9_KNICA</name>
<keyword evidence="4" id="KW-0862">Zinc</keyword>
<dbReference type="Proteomes" id="UP001497482">
    <property type="component" value="Chromosome 10"/>
</dbReference>
<dbReference type="InterPro" id="IPR008906">
    <property type="entry name" value="HATC_C_dom"/>
</dbReference>
<dbReference type="EMBL" id="OZ035832">
    <property type="protein sequence ID" value="CAL1571731.1"/>
    <property type="molecule type" value="Genomic_DNA"/>
</dbReference>
<dbReference type="GO" id="GO:0008270">
    <property type="term" value="F:zinc ion binding"/>
    <property type="evidence" value="ECO:0007669"/>
    <property type="project" value="UniProtKB-KW"/>
</dbReference>
<dbReference type="InterPro" id="IPR012337">
    <property type="entry name" value="RNaseH-like_sf"/>
</dbReference>
<dbReference type="SUPFAM" id="SSF53098">
    <property type="entry name" value="Ribonuclease H-like"/>
    <property type="match status" value="1"/>
</dbReference>
<dbReference type="GO" id="GO:0005634">
    <property type="term" value="C:nucleus"/>
    <property type="evidence" value="ECO:0007669"/>
    <property type="project" value="UniProtKB-SubCell"/>
</dbReference>
<accession>A0AAV2J5N9</accession>
<dbReference type="PANTHER" id="PTHR46481">
    <property type="entry name" value="ZINC FINGER BED DOMAIN-CONTAINING PROTEIN 4"/>
    <property type="match status" value="1"/>
</dbReference>